<organism evidence="1 2">
    <name type="scientific">Abeliophyllum distichum</name>
    <dbReference type="NCBI Taxonomy" id="126358"/>
    <lineage>
        <taxon>Eukaryota</taxon>
        <taxon>Viridiplantae</taxon>
        <taxon>Streptophyta</taxon>
        <taxon>Embryophyta</taxon>
        <taxon>Tracheophyta</taxon>
        <taxon>Spermatophyta</taxon>
        <taxon>Magnoliopsida</taxon>
        <taxon>eudicotyledons</taxon>
        <taxon>Gunneridae</taxon>
        <taxon>Pentapetalae</taxon>
        <taxon>asterids</taxon>
        <taxon>lamiids</taxon>
        <taxon>Lamiales</taxon>
        <taxon>Oleaceae</taxon>
        <taxon>Forsythieae</taxon>
        <taxon>Abeliophyllum</taxon>
    </lineage>
</organism>
<name>A0ABD1SVA7_9LAMI</name>
<protein>
    <submittedName>
        <fullName evidence="1">Regulation of nuclear pre-mRNA domain-containing protein 2</fullName>
    </submittedName>
</protein>
<proteinExistence type="predicted"/>
<dbReference type="Proteomes" id="UP001604336">
    <property type="component" value="Unassembled WGS sequence"/>
</dbReference>
<sequence length="177" mass="19652">MSHNFIFGSREQSDVQTACAFTEKSGHIEEDPKSATAAVVAKLIASTSSTEMLTYAISSLASKGVIINQIKESVGDYSTGKRAKIENDHAFYVPQNPQAFVLPYSHHASIQHNLPVASQESNPDNSLILHRRPSFHYRHYHLCKHILFSNICLLMGSSQCTMTIPQASTQYPYLVIL</sequence>
<comment type="caution">
    <text evidence="1">The sequence shown here is derived from an EMBL/GenBank/DDBJ whole genome shotgun (WGS) entry which is preliminary data.</text>
</comment>
<evidence type="ECO:0000313" key="1">
    <source>
        <dbReference type="EMBL" id="KAL2504493.1"/>
    </source>
</evidence>
<gene>
    <name evidence="1" type="ORF">Adt_20114</name>
</gene>
<dbReference type="EMBL" id="JBFOLK010000006">
    <property type="protein sequence ID" value="KAL2504493.1"/>
    <property type="molecule type" value="Genomic_DNA"/>
</dbReference>
<evidence type="ECO:0000313" key="2">
    <source>
        <dbReference type="Proteomes" id="UP001604336"/>
    </source>
</evidence>
<keyword evidence="2" id="KW-1185">Reference proteome</keyword>
<accession>A0ABD1SVA7</accession>
<reference evidence="2" key="1">
    <citation type="submission" date="2024-07" db="EMBL/GenBank/DDBJ databases">
        <title>Two chromosome-level genome assemblies of Korean endemic species Abeliophyllum distichum and Forsythia ovata (Oleaceae).</title>
        <authorList>
            <person name="Jang H."/>
        </authorList>
    </citation>
    <scope>NUCLEOTIDE SEQUENCE [LARGE SCALE GENOMIC DNA]</scope>
</reference>
<dbReference type="AlphaFoldDB" id="A0ABD1SVA7"/>